<reference evidence="1 2" key="1">
    <citation type="submission" date="2015-03" db="EMBL/GenBank/DDBJ databases">
        <title>Genome Sequence of Kiloniella spongiae MEBiC09566, isolated from a marine sponge.</title>
        <authorList>
            <person name="Shao Z."/>
            <person name="Wang L."/>
            <person name="Li X."/>
        </authorList>
    </citation>
    <scope>NUCLEOTIDE SEQUENCE [LARGE SCALE GENOMIC DNA]</scope>
    <source>
        <strain evidence="1 2">MEBiC09566</strain>
    </source>
</reference>
<proteinExistence type="predicted"/>
<dbReference type="Proteomes" id="UP000035444">
    <property type="component" value="Unassembled WGS sequence"/>
</dbReference>
<keyword evidence="2" id="KW-1185">Reference proteome</keyword>
<accession>A0A0H2MGC0</accession>
<sequence length="98" mass="10998">MDIASHIANIRIMVSIIKRIRKLITITSTIQPADIITIKRSHTAFIQNLVVKGIINQIIRTDILNTKEIGIIFHATIPSRIISANTIVITESQKDIIM</sequence>
<name>A0A0H2MGC0_9PROT</name>
<comment type="caution">
    <text evidence="1">The sequence shown here is derived from an EMBL/GenBank/DDBJ whole genome shotgun (WGS) entry which is preliminary data.</text>
</comment>
<dbReference type="EMBL" id="LAQL01000003">
    <property type="protein sequence ID" value="KLN61609.1"/>
    <property type="molecule type" value="Genomic_DNA"/>
</dbReference>
<evidence type="ECO:0000313" key="2">
    <source>
        <dbReference type="Proteomes" id="UP000035444"/>
    </source>
</evidence>
<organism evidence="1 2">
    <name type="scientific">Kiloniella spongiae</name>
    <dbReference type="NCBI Taxonomy" id="1489064"/>
    <lineage>
        <taxon>Bacteria</taxon>
        <taxon>Pseudomonadati</taxon>
        <taxon>Pseudomonadota</taxon>
        <taxon>Alphaproteobacteria</taxon>
        <taxon>Rhodospirillales</taxon>
        <taxon>Kiloniellaceae</taxon>
        <taxon>Kiloniella</taxon>
    </lineage>
</organism>
<gene>
    <name evidence="1" type="ORF">WH96_04490</name>
</gene>
<dbReference type="AlphaFoldDB" id="A0A0H2MGC0"/>
<protein>
    <submittedName>
        <fullName evidence="1">Uncharacterized protein</fullName>
    </submittedName>
</protein>
<evidence type="ECO:0000313" key="1">
    <source>
        <dbReference type="EMBL" id="KLN61609.1"/>
    </source>
</evidence>